<name>A0A840G169_RHOTE</name>
<evidence type="ECO:0000313" key="1">
    <source>
        <dbReference type="EMBL" id="MBB4245695.1"/>
    </source>
</evidence>
<dbReference type="InterPro" id="IPR036105">
    <property type="entry name" value="DiNase_FeMo-co_biosyn_sf"/>
</dbReference>
<dbReference type="Proteomes" id="UP000587070">
    <property type="component" value="Unassembled WGS sequence"/>
</dbReference>
<dbReference type="OrthoDB" id="9797941at2"/>
<keyword evidence="2" id="KW-1185">Reference proteome</keyword>
<sequence>MPGSVRVAVATDADESLSRSFGNCRAFLIYQVSASAIRLIDRRLPDASAK</sequence>
<comment type="caution">
    <text evidence="1">The sequence shown here is derived from an EMBL/GenBank/DDBJ whole genome shotgun (WGS) entry which is preliminary data.</text>
</comment>
<protein>
    <submittedName>
        <fullName evidence="1">Putative Fe-Mo cluster-binding NifX family protein</fullName>
    </submittedName>
</protein>
<proteinExistence type="predicted"/>
<dbReference type="SUPFAM" id="SSF53146">
    <property type="entry name" value="Nitrogenase accessory factor-like"/>
    <property type="match status" value="1"/>
</dbReference>
<evidence type="ECO:0000313" key="2">
    <source>
        <dbReference type="Proteomes" id="UP000587070"/>
    </source>
</evidence>
<dbReference type="EMBL" id="JACIGE010000001">
    <property type="protein sequence ID" value="MBB4245695.1"/>
    <property type="molecule type" value="Genomic_DNA"/>
</dbReference>
<dbReference type="AlphaFoldDB" id="A0A840G169"/>
<dbReference type="Gene3D" id="3.30.420.130">
    <property type="entry name" value="Dinitrogenase iron-molybdenum cofactor biosynthesis domain"/>
    <property type="match status" value="1"/>
</dbReference>
<reference evidence="1 2" key="1">
    <citation type="submission" date="2020-08" db="EMBL/GenBank/DDBJ databases">
        <title>Genome sequencing of Purple Non-Sulfur Bacteria from various extreme environments.</title>
        <authorList>
            <person name="Mayer M."/>
        </authorList>
    </citation>
    <scope>NUCLEOTIDE SEQUENCE [LARGE SCALE GENOMIC DNA]</scope>
    <source>
        <strain evidence="1 2">2761</strain>
    </source>
</reference>
<organism evidence="1 2">
    <name type="scientific">Rhodocyclus tenuis</name>
    <name type="common">Rhodospirillum tenue</name>
    <dbReference type="NCBI Taxonomy" id="1066"/>
    <lineage>
        <taxon>Bacteria</taxon>
        <taxon>Pseudomonadati</taxon>
        <taxon>Pseudomonadota</taxon>
        <taxon>Betaproteobacteria</taxon>
        <taxon>Rhodocyclales</taxon>
        <taxon>Rhodocyclaceae</taxon>
        <taxon>Rhodocyclus</taxon>
    </lineage>
</organism>
<dbReference type="RefSeq" id="WP_153117135.1">
    <property type="nucleotide sequence ID" value="NZ_JACIGE010000001.1"/>
</dbReference>
<accession>A0A840G169</accession>
<gene>
    <name evidence="1" type="ORF">GGD90_000044</name>
</gene>